<evidence type="ECO:0000256" key="7">
    <source>
        <dbReference type="ARBA" id="ARBA00022989"/>
    </source>
</evidence>
<organism evidence="11 12">
    <name type="scientific">Glaciecola siphonariae</name>
    <dbReference type="NCBI Taxonomy" id="521012"/>
    <lineage>
        <taxon>Bacteria</taxon>
        <taxon>Pseudomonadati</taxon>
        <taxon>Pseudomonadota</taxon>
        <taxon>Gammaproteobacteria</taxon>
        <taxon>Alteromonadales</taxon>
        <taxon>Alteromonadaceae</taxon>
        <taxon>Glaciecola</taxon>
    </lineage>
</organism>
<evidence type="ECO:0000259" key="10">
    <source>
        <dbReference type="Pfam" id="PF02501"/>
    </source>
</evidence>
<dbReference type="InterPro" id="IPR003413">
    <property type="entry name" value="T2SS_GspI_C"/>
</dbReference>
<evidence type="ECO:0000256" key="2">
    <source>
        <dbReference type="ARBA" id="ARBA00008358"/>
    </source>
</evidence>
<dbReference type="Proteomes" id="UP001595897">
    <property type="component" value="Unassembled WGS sequence"/>
</dbReference>
<dbReference type="InterPro" id="IPR010052">
    <property type="entry name" value="T2SS_protein-GspI"/>
</dbReference>
<proteinExistence type="inferred from homology"/>
<keyword evidence="7" id="KW-1133">Transmembrane helix</keyword>
<evidence type="ECO:0000256" key="4">
    <source>
        <dbReference type="ARBA" id="ARBA00022481"/>
    </source>
</evidence>
<accession>A0ABV9LQ42</accession>
<evidence type="ECO:0000256" key="5">
    <source>
        <dbReference type="ARBA" id="ARBA00022519"/>
    </source>
</evidence>
<dbReference type="RefSeq" id="WP_382405217.1">
    <property type="nucleotide sequence ID" value="NZ_JBHSGU010000001.1"/>
</dbReference>
<feature type="domain" description="Type II secretion system protein GspI C-terminal" evidence="10">
    <location>
        <begin position="49"/>
        <end position="129"/>
    </location>
</feature>
<dbReference type="PANTHER" id="PTHR38779:SF2">
    <property type="entry name" value="TYPE II SECRETION SYSTEM PROTEIN I-RELATED"/>
    <property type="match status" value="1"/>
</dbReference>
<evidence type="ECO:0000313" key="11">
    <source>
        <dbReference type="EMBL" id="MFC4698616.1"/>
    </source>
</evidence>
<evidence type="ECO:0000256" key="9">
    <source>
        <dbReference type="RuleBase" id="RU368030"/>
    </source>
</evidence>
<protein>
    <recommendedName>
        <fullName evidence="9">Type II secretion system protein I</fullName>
        <shortName evidence="9">T2SS minor pseudopilin I</shortName>
    </recommendedName>
</protein>
<keyword evidence="5 9" id="KW-0997">Cell inner membrane</keyword>
<comment type="subunit">
    <text evidence="9">Type II secretion is composed of four main components: the outer membrane complex, the inner membrane complex, the cytoplasmic secretion ATPase and the periplasm-spanning pseudopilus.</text>
</comment>
<sequence>MRPLRLRAGFIKNAGFTLLEVLIAVAIFALAGAAVVKGAAEHLNSVGMLKNLTFATYVANNQLTEASMRAKVTWPPKNNLKGESEMAQRTWYWEQQVLKTADEDLLQVSITVYENEDFTGSITSVSTFMAKD</sequence>
<evidence type="ECO:0000313" key="12">
    <source>
        <dbReference type="Proteomes" id="UP001595897"/>
    </source>
</evidence>
<evidence type="ECO:0000256" key="3">
    <source>
        <dbReference type="ARBA" id="ARBA00022475"/>
    </source>
</evidence>
<comment type="subcellular location">
    <subcellularLocation>
        <location evidence="1 9">Cell inner membrane</location>
        <topology evidence="1 9">Single-pass membrane protein</topology>
    </subcellularLocation>
</comment>
<dbReference type="InterPro" id="IPR012902">
    <property type="entry name" value="N_methyl_site"/>
</dbReference>
<name>A0ABV9LQ42_9ALTE</name>
<comment type="function">
    <text evidence="9">Component of the type II secretion system required for the energy-dependent secretion of extracellular factors such as proteases and toxins from the periplasm.</text>
</comment>
<evidence type="ECO:0000256" key="1">
    <source>
        <dbReference type="ARBA" id="ARBA00004377"/>
    </source>
</evidence>
<comment type="caution">
    <text evidence="11">The sequence shown here is derived from an EMBL/GenBank/DDBJ whole genome shotgun (WGS) entry which is preliminary data.</text>
</comment>
<dbReference type="NCBIfam" id="TIGR02532">
    <property type="entry name" value="IV_pilin_GFxxxE"/>
    <property type="match status" value="1"/>
</dbReference>
<dbReference type="Pfam" id="PF02501">
    <property type="entry name" value="T2SSI"/>
    <property type="match status" value="1"/>
</dbReference>
<keyword evidence="12" id="KW-1185">Reference proteome</keyword>
<evidence type="ECO:0000256" key="6">
    <source>
        <dbReference type="ARBA" id="ARBA00022692"/>
    </source>
</evidence>
<gene>
    <name evidence="11" type="primary">gspI</name>
    <name evidence="11" type="ORF">ACFO4O_00395</name>
</gene>
<dbReference type="NCBIfam" id="TIGR01707">
    <property type="entry name" value="gspI"/>
    <property type="match status" value="1"/>
</dbReference>
<dbReference type="SUPFAM" id="SSF54523">
    <property type="entry name" value="Pili subunits"/>
    <property type="match status" value="1"/>
</dbReference>
<dbReference type="Gene3D" id="3.30.1300.30">
    <property type="entry name" value="GSPII I/J protein-like"/>
    <property type="match status" value="1"/>
</dbReference>
<dbReference type="PANTHER" id="PTHR38779">
    <property type="entry name" value="TYPE II SECRETION SYSTEM PROTEIN I-RELATED"/>
    <property type="match status" value="1"/>
</dbReference>
<keyword evidence="6" id="KW-0812">Transmembrane</keyword>
<keyword evidence="8" id="KW-0472">Membrane</keyword>
<dbReference type="InterPro" id="IPR045584">
    <property type="entry name" value="Pilin-like"/>
</dbReference>
<dbReference type="EMBL" id="JBHSGU010000001">
    <property type="protein sequence ID" value="MFC4698616.1"/>
    <property type="molecule type" value="Genomic_DNA"/>
</dbReference>
<reference evidence="12" key="1">
    <citation type="journal article" date="2019" name="Int. J. Syst. Evol. Microbiol.">
        <title>The Global Catalogue of Microorganisms (GCM) 10K type strain sequencing project: providing services to taxonomists for standard genome sequencing and annotation.</title>
        <authorList>
            <consortium name="The Broad Institute Genomics Platform"/>
            <consortium name="The Broad Institute Genome Sequencing Center for Infectious Disease"/>
            <person name="Wu L."/>
            <person name="Ma J."/>
        </authorList>
    </citation>
    <scope>NUCLEOTIDE SEQUENCE [LARGE SCALE GENOMIC DNA]</scope>
    <source>
        <strain evidence="12">KACC 12507</strain>
    </source>
</reference>
<comment type="PTM">
    <text evidence="9">Cleaved by prepilin peptidase.</text>
</comment>
<keyword evidence="3" id="KW-1003">Cell membrane</keyword>
<dbReference type="PROSITE" id="PS00409">
    <property type="entry name" value="PROKAR_NTER_METHYL"/>
    <property type="match status" value="1"/>
</dbReference>
<evidence type="ECO:0000256" key="8">
    <source>
        <dbReference type="ARBA" id="ARBA00023136"/>
    </source>
</evidence>
<comment type="similarity">
    <text evidence="2 9">Belongs to the GSP I family.</text>
</comment>
<keyword evidence="4 9" id="KW-0488">Methylation</keyword>
<dbReference type="Pfam" id="PF07963">
    <property type="entry name" value="N_methyl"/>
    <property type="match status" value="1"/>
</dbReference>